<dbReference type="Proteomes" id="UP001595722">
    <property type="component" value="Unassembled WGS sequence"/>
</dbReference>
<dbReference type="SUPFAM" id="SSF51735">
    <property type="entry name" value="NAD(P)-binding Rossmann-fold domains"/>
    <property type="match status" value="1"/>
</dbReference>
<dbReference type="PRINTS" id="PR00081">
    <property type="entry name" value="GDHRDH"/>
</dbReference>
<evidence type="ECO:0000313" key="3">
    <source>
        <dbReference type="EMBL" id="MFC3679513.1"/>
    </source>
</evidence>
<reference evidence="4" key="1">
    <citation type="journal article" date="2019" name="Int. J. Syst. Evol. Microbiol.">
        <title>The Global Catalogue of Microorganisms (GCM) 10K type strain sequencing project: providing services to taxonomists for standard genome sequencing and annotation.</title>
        <authorList>
            <consortium name="The Broad Institute Genomics Platform"/>
            <consortium name="The Broad Institute Genome Sequencing Center for Infectious Disease"/>
            <person name="Wu L."/>
            <person name="Ma J."/>
        </authorList>
    </citation>
    <scope>NUCLEOTIDE SEQUENCE [LARGE SCALE GENOMIC DNA]</scope>
    <source>
        <strain evidence="4">KCTC 42424</strain>
    </source>
</reference>
<dbReference type="InterPro" id="IPR020904">
    <property type="entry name" value="Sc_DH/Rdtase_CS"/>
</dbReference>
<dbReference type="InterPro" id="IPR036291">
    <property type="entry name" value="NAD(P)-bd_dom_sf"/>
</dbReference>
<evidence type="ECO:0000256" key="1">
    <source>
        <dbReference type="ARBA" id="ARBA00006484"/>
    </source>
</evidence>
<dbReference type="Pfam" id="PF13561">
    <property type="entry name" value="adh_short_C2"/>
    <property type="match status" value="1"/>
</dbReference>
<dbReference type="Gene3D" id="3.40.50.720">
    <property type="entry name" value="NAD(P)-binding Rossmann-like Domain"/>
    <property type="match status" value="1"/>
</dbReference>
<dbReference type="RefSeq" id="WP_376865222.1">
    <property type="nucleotide sequence ID" value="NZ_JBHRYB010000005.1"/>
</dbReference>
<gene>
    <name evidence="3" type="ORF">ACFOMG_05230</name>
</gene>
<dbReference type="PANTHER" id="PTHR43639">
    <property type="entry name" value="OXIDOREDUCTASE, SHORT-CHAIN DEHYDROGENASE/REDUCTASE FAMILY (AFU_ORTHOLOGUE AFUA_5G02870)"/>
    <property type="match status" value="1"/>
</dbReference>
<name>A0ABV7VTV5_9GAMM</name>
<evidence type="ECO:0000313" key="4">
    <source>
        <dbReference type="Proteomes" id="UP001595722"/>
    </source>
</evidence>
<comment type="similarity">
    <text evidence="1">Belongs to the short-chain dehydrogenases/reductases (SDR) family.</text>
</comment>
<proteinExistence type="inferred from homology"/>
<evidence type="ECO:0000256" key="2">
    <source>
        <dbReference type="ARBA" id="ARBA00023002"/>
    </source>
</evidence>
<dbReference type="EMBL" id="JBHRYB010000005">
    <property type="protein sequence ID" value="MFC3679513.1"/>
    <property type="molecule type" value="Genomic_DNA"/>
</dbReference>
<organism evidence="3 4">
    <name type="scientific">Bacterioplanoides pacificum</name>
    <dbReference type="NCBI Taxonomy" id="1171596"/>
    <lineage>
        <taxon>Bacteria</taxon>
        <taxon>Pseudomonadati</taxon>
        <taxon>Pseudomonadota</taxon>
        <taxon>Gammaproteobacteria</taxon>
        <taxon>Oceanospirillales</taxon>
        <taxon>Oceanospirillaceae</taxon>
        <taxon>Bacterioplanoides</taxon>
    </lineage>
</organism>
<keyword evidence="4" id="KW-1185">Reference proteome</keyword>
<comment type="caution">
    <text evidence="3">The sequence shown here is derived from an EMBL/GenBank/DDBJ whole genome shotgun (WGS) entry which is preliminary data.</text>
</comment>
<dbReference type="PANTHER" id="PTHR43639:SF1">
    <property type="entry name" value="SHORT-CHAIN DEHYDROGENASE_REDUCTASE FAMILY PROTEIN"/>
    <property type="match status" value="1"/>
</dbReference>
<keyword evidence="2" id="KW-0560">Oxidoreductase</keyword>
<dbReference type="InterPro" id="IPR002347">
    <property type="entry name" value="SDR_fam"/>
</dbReference>
<accession>A0ABV7VTV5</accession>
<dbReference type="PROSITE" id="PS00061">
    <property type="entry name" value="ADH_SHORT"/>
    <property type="match status" value="1"/>
</dbReference>
<protein>
    <submittedName>
        <fullName evidence="3">SDR family oxidoreductase</fullName>
    </submittedName>
</protein>
<sequence>MKTVLITGAGKRLGRQLAEYWLAQGWRVVAHYNSVNELAPQPGLITLQADLSELNDVRRLCDELASYGPYDGVIHNASCFVADAQAQQQGVSLARQAEQHFAVHVYAPMMITEALTGLWCEQAWMTVITDIYSDLPNERFAVYCASKAALQNWALSMAQRLSPQVRTNVVQPGPIQFLPEHSQAYREMVLSQSLIKQELGYQAITEACAYLAGSQSVCGSVLRVDGGRLVANRYDQTFSD</sequence>